<dbReference type="GO" id="GO:0005524">
    <property type="term" value="F:ATP binding"/>
    <property type="evidence" value="ECO:0007669"/>
    <property type="project" value="UniProtKB-KW"/>
</dbReference>
<dbReference type="Pfam" id="PF08352">
    <property type="entry name" value="oligo_HPY"/>
    <property type="match status" value="1"/>
</dbReference>
<evidence type="ECO:0000256" key="3">
    <source>
        <dbReference type="ARBA" id="ARBA00022448"/>
    </source>
</evidence>
<comment type="similarity">
    <text evidence="2">Belongs to the ABC transporter superfamily.</text>
</comment>
<feature type="domain" description="ABC transporter" evidence="8">
    <location>
        <begin position="19"/>
        <end position="267"/>
    </location>
</feature>
<evidence type="ECO:0000256" key="4">
    <source>
        <dbReference type="ARBA" id="ARBA00022475"/>
    </source>
</evidence>
<comment type="subcellular location">
    <subcellularLocation>
        <location evidence="1">Cell membrane</location>
        <topology evidence="1">Peripheral membrane protein</topology>
    </subcellularLocation>
</comment>
<dbReference type="GO" id="GO:0015833">
    <property type="term" value="P:peptide transport"/>
    <property type="evidence" value="ECO:0007669"/>
    <property type="project" value="InterPro"/>
</dbReference>
<proteinExistence type="inferred from homology"/>
<gene>
    <name evidence="9" type="ORF">KUM34_027450</name>
</gene>
<keyword evidence="6 9" id="KW-0067">ATP-binding</keyword>
<organism evidence="9 10">
    <name type="scientific">Rhodococcus rhodochrous</name>
    <dbReference type="NCBI Taxonomy" id="1829"/>
    <lineage>
        <taxon>Bacteria</taxon>
        <taxon>Bacillati</taxon>
        <taxon>Actinomycetota</taxon>
        <taxon>Actinomycetes</taxon>
        <taxon>Mycobacteriales</taxon>
        <taxon>Nocardiaceae</taxon>
        <taxon>Rhodococcus</taxon>
    </lineage>
</organism>
<evidence type="ECO:0000313" key="10">
    <source>
        <dbReference type="Proteomes" id="UP001162740"/>
    </source>
</evidence>
<dbReference type="InterPro" id="IPR027417">
    <property type="entry name" value="P-loop_NTPase"/>
</dbReference>
<evidence type="ECO:0000259" key="8">
    <source>
        <dbReference type="PROSITE" id="PS50893"/>
    </source>
</evidence>
<dbReference type="InterPro" id="IPR013563">
    <property type="entry name" value="Oligopep_ABC_C"/>
</dbReference>
<evidence type="ECO:0000256" key="7">
    <source>
        <dbReference type="ARBA" id="ARBA00023136"/>
    </source>
</evidence>
<sequence>MDRTERSALPPATTETPALHIDNLSVAFNGNPPTVEDVTLTLMPGHVLAVVGESGCGKSVTSFATMGLLPDNGEMVSGRVELSGHGDLTTLGNKELRKIQGGEIAMIFQEPMTSLNPMMSVGSQVAEAIRTHRGISRAEAKEASISLLDTVGIRNAAQVYTSYPHELSGGMRQRVMIAMAVSCHPKVLIADEPTTALDVSIQAQILDLIRNLQSQNGMAVLLITHDLGVVAEMADRVAVMYAGQVVEETDVFTLFRQPQHPYTRALLHALPNLTGPRDDLQVIPGNVPSSGNMPAGCRFAPRCNQAIQKCHDEPPTIVTHTAGWARCWLPTPQLAPVEVAAHV</sequence>
<accession>A0AA46X107</accession>
<keyword evidence="7" id="KW-0472">Membrane</keyword>
<dbReference type="PROSITE" id="PS00211">
    <property type="entry name" value="ABC_TRANSPORTER_1"/>
    <property type="match status" value="1"/>
</dbReference>
<evidence type="ECO:0000256" key="5">
    <source>
        <dbReference type="ARBA" id="ARBA00022741"/>
    </source>
</evidence>
<dbReference type="GO" id="GO:0016887">
    <property type="term" value="F:ATP hydrolysis activity"/>
    <property type="evidence" value="ECO:0007669"/>
    <property type="project" value="InterPro"/>
</dbReference>
<dbReference type="EMBL" id="CP083975">
    <property type="protein sequence ID" value="UZF48120.1"/>
    <property type="molecule type" value="Genomic_DNA"/>
</dbReference>
<reference evidence="9 10" key="1">
    <citation type="journal article" date="2021" name="Front. Microbiol.">
        <title>Bacterial Transformation of Aromatic Monomers in Softwood Black Liquor.</title>
        <authorList>
            <person name="Navas L.E."/>
            <person name="Dexter G."/>
            <person name="Liu J."/>
            <person name="Levy-Booth D."/>
            <person name="Cho M."/>
            <person name="Jang S.K."/>
            <person name="Mansfield S.D."/>
            <person name="Renneckar S."/>
            <person name="Mohn W.W."/>
            <person name="Eltis L.D."/>
        </authorList>
    </citation>
    <scope>NUCLEOTIDE SEQUENCE [LARGE SCALE GENOMIC DNA]</scope>
    <source>
        <strain evidence="9 10">GD02</strain>
    </source>
</reference>
<keyword evidence="9" id="KW-0614">Plasmid</keyword>
<dbReference type="Gene3D" id="3.40.50.300">
    <property type="entry name" value="P-loop containing nucleotide triphosphate hydrolases"/>
    <property type="match status" value="1"/>
</dbReference>
<dbReference type="AlphaFoldDB" id="A0AA46X107"/>
<evidence type="ECO:0000256" key="2">
    <source>
        <dbReference type="ARBA" id="ARBA00005417"/>
    </source>
</evidence>
<dbReference type="InterPro" id="IPR050388">
    <property type="entry name" value="ABC_Ni/Peptide_Import"/>
</dbReference>
<dbReference type="GO" id="GO:0005886">
    <property type="term" value="C:plasma membrane"/>
    <property type="evidence" value="ECO:0007669"/>
    <property type="project" value="UniProtKB-SubCell"/>
</dbReference>
<dbReference type="CDD" id="cd03257">
    <property type="entry name" value="ABC_NikE_OppD_transporters"/>
    <property type="match status" value="1"/>
</dbReference>
<dbReference type="InterPro" id="IPR003593">
    <property type="entry name" value="AAA+_ATPase"/>
</dbReference>
<dbReference type="InterPro" id="IPR017871">
    <property type="entry name" value="ABC_transporter-like_CS"/>
</dbReference>
<dbReference type="PANTHER" id="PTHR43297">
    <property type="entry name" value="OLIGOPEPTIDE TRANSPORT ATP-BINDING PROTEIN APPD"/>
    <property type="match status" value="1"/>
</dbReference>
<evidence type="ECO:0000256" key="6">
    <source>
        <dbReference type="ARBA" id="ARBA00022840"/>
    </source>
</evidence>
<dbReference type="PANTHER" id="PTHR43297:SF2">
    <property type="entry name" value="DIPEPTIDE TRANSPORT ATP-BINDING PROTEIN DPPD"/>
    <property type="match status" value="1"/>
</dbReference>
<name>A0AA46X107_RHORH</name>
<dbReference type="InterPro" id="IPR003439">
    <property type="entry name" value="ABC_transporter-like_ATP-bd"/>
</dbReference>
<dbReference type="Pfam" id="PF00005">
    <property type="entry name" value="ABC_tran"/>
    <property type="match status" value="1"/>
</dbReference>
<keyword evidence="3" id="KW-0813">Transport</keyword>
<dbReference type="FunFam" id="3.40.50.300:FF:000016">
    <property type="entry name" value="Oligopeptide ABC transporter ATP-binding component"/>
    <property type="match status" value="1"/>
</dbReference>
<evidence type="ECO:0000313" key="9">
    <source>
        <dbReference type="EMBL" id="UZF48120.1"/>
    </source>
</evidence>
<dbReference type="RefSeq" id="WP_229583096.1">
    <property type="nucleotide sequence ID" value="NZ_CP083975.1"/>
</dbReference>
<dbReference type="Proteomes" id="UP001162740">
    <property type="component" value="Plasmid pGD02.2.1"/>
</dbReference>
<keyword evidence="5" id="KW-0547">Nucleotide-binding</keyword>
<dbReference type="SUPFAM" id="SSF52540">
    <property type="entry name" value="P-loop containing nucleoside triphosphate hydrolases"/>
    <property type="match status" value="1"/>
</dbReference>
<protein>
    <submittedName>
        <fullName evidence="9">ABC transporter ATP-binding protein</fullName>
    </submittedName>
</protein>
<evidence type="ECO:0000256" key="1">
    <source>
        <dbReference type="ARBA" id="ARBA00004202"/>
    </source>
</evidence>
<dbReference type="NCBIfam" id="TIGR01727">
    <property type="entry name" value="oligo_HPY"/>
    <property type="match status" value="1"/>
</dbReference>
<geneLocation type="plasmid" evidence="9 10">
    <name>pGD02.2.1</name>
</geneLocation>
<dbReference type="PROSITE" id="PS50893">
    <property type="entry name" value="ABC_TRANSPORTER_2"/>
    <property type="match status" value="1"/>
</dbReference>
<dbReference type="SMART" id="SM00382">
    <property type="entry name" value="AAA"/>
    <property type="match status" value="1"/>
</dbReference>
<keyword evidence="4" id="KW-1003">Cell membrane</keyword>